<dbReference type="Proteomes" id="UP001595636">
    <property type="component" value="Unassembled WGS sequence"/>
</dbReference>
<evidence type="ECO:0000259" key="4">
    <source>
        <dbReference type="SMART" id="SM00967"/>
    </source>
</evidence>
<dbReference type="Pfam" id="PF00588">
    <property type="entry name" value="SpoU_methylase"/>
    <property type="match status" value="1"/>
</dbReference>
<dbReference type="RefSeq" id="WP_390281686.1">
    <property type="nucleotide sequence ID" value="NZ_JBHRYH010000046.1"/>
</dbReference>
<reference evidence="6" key="1">
    <citation type="journal article" date="2019" name="Int. J. Syst. Evol. Microbiol.">
        <title>The Global Catalogue of Microorganisms (GCM) 10K type strain sequencing project: providing services to taxonomists for standard genome sequencing and annotation.</title>
        <authorList>
            <consortium name="The Broad Institute Genomics Platform"/>
            <consortium name="The Broad Institute Genome Sequencing Center for Infectious Disease"/>
            <person name="Wu L."/>
            <person name="Ma J."/>
        </authorList>
    </citation>
    <scope>NUCLEOTIDE SEQUENCE [LARGE SCALE GENOMIC DNA]</scope>
    <source>
        <strain evidence="6">KCTC 42195</strain>
    </source>
</reference>
<dbReference type="CDD" id="cd18095">
    <property type="entry name" value="SpoU-like_rRNA-MTase"/>
    <property type="match status" value="1"/>
</dbReference>
<dbReference type="SMART" id="SM00967">
    <property type="entry name" value="SpoU_sub_bind"/>
    <property type="match status" value="1"/>
</dbReference>
<comment type="similarity">
    <text evidence="1">Belongs to the class IV-like SAM-binding methyltransferase superfamily. RNA methyltransferase TrmH family.</text>
</comment>
<evidence type="ECO:0000256" key="1">
    <source>
        <dbReference type="ARBA" id="ARBA00007228"/>
    </source>
</evidence>
<evidence type="ECO:0000313" key="5">
    <source>
        <dbReference type="EMBL" id="MFC3627737.1"/>
    </source>
</evidence>
<dbReference type="PANTHER" id="PTHR43191">
    <property type="entry name" value="RRNA METHYLTRANSFERASE 3"/>
    <property type="match status" value="1"/>
</dbReference>
<dbReference type="InterPro" id="IPR029064">
    <property type="entry name" value="Ribosomal_eL30-like_sf"/>
</dbReference>
<dbReference type="GO" id="GO:0032259">
    <property type="term" value="P:methylation"/>
    <property type="evidence" value="ECO:0007669"/>
    <property type="project" value="UniProtKB-KW"/>
</dbReference>
<dbReference type="SUPFAM" id="SSF55315">
    <property type="entry name" value="L30e-like"/>
    <property type="match status" value="1"/>
</dbReference>
<dbReference type="PANTHER" id="PTHR43191:SF2">
    <property type="entry name" value="RRNA METHYLTRANSFERASE 3, MITOCHONDRIAL"/>
    <property type="match status" value="1"/>
</dbReference>
<feature type="domain" description="RNA 2-O ribose methyltransferase substrate binding" evidence="4">
    <location>
        <begin position="35"/>
        <end position="109"/>
    </location>
</feature>
<dbReference type="GO" id="GO:0008168">
    <property type="term" value="F:methyltransferase activity"/>
    <property type="evidence" value="ECO:0007669"/>
    <property type="project" value="UniProtKB-KW"/>
</dbReference>
<dbReference type="InterPro" id="IPR001537">
    <property type="entry name" value="SpoU_MeTrfase"/>
</dbReference>
<keyword evidence="2 5" id="KW-0489">Methyltransferase</keyword>
<evidence type="ECO:0000313" key="6">
    <source>
        <dbReference type="Proteomes" id="UP001595636"/>
    </source>
</evidence>
<proteinExistence type="inferred from homology"/>
<protein>
    <submittedName>
        <fullName evidence="5">TrmH family RNA methyltransferase</fullName>
    </submittedName>
</protein>
<dbReference type="Pfam" id="PF22435">
    <property type="entry name" value="MRM3-like_sub_bind"/>
    <property type="match status" value="1"/>
</dbReference>
<evidence type="ECO:0000256" key="2">
    <source>
        <dbReference type="ARBA" id="ARBA00022603"/>
    </source>
</evidence>
<dbReference type="InterPro" id="IPR029026">
    <property type="entry name" value="tRNA_m1G_MTases_N"/>
</dbReference>
<keyword evidence="3" id="KW-0808">Transferase</keyword>
<dbReference type="InterPro" id="IPR053888">
    <property type="entry name" value="MRM3-like_sub_bind"/>
</dbReference>
<dbReference type="Gene3D" id="3.40.1280.10">
    <property type="match status" value="1"/>
</dbReference>
<evidence type="ECO:0000256" key="3">
    <source>
        <dbReference type="ARBA" id="ARBA00022679"/>
    </source>
</evidence>
<dbReference type="InterPro" id="IPR029028">
    <property type="entry name" value="Alpha/beta_knot_MTases"/>
</dbReference>
<sequence length="261" mass="27753">MTFHKHITSAANDEMKQLARLLENARERRKQGVVVLEGIHLLQAALAAGWQPHAVYVNEQAAGKAELLSLLAAVDSRRCQLVTAAVLGKVTALSTPSEVLTLCMRPEPRAVAAGAACVMLDDVQDPGNLGTILRCAAAANVREVFLSRGCVDVYSPKVLRAGMGAHFFLNIHEAQDLPAVLAAWPGRKLVTHLEGSVSLYGEDLSGAVAFVFGNEGSGVSAEVLAQADTRVRIPMPGHAESLNVAMAATVCLFERVRQLEG</sequence>
<gene>
    <name evidence="5" type="ORF">ACFOKJ_16570</name>
</gene>
<dbReference type="InterPro" id="IPR013123">
    <property type="entry name" value="SpoU_subst-bd"/>
</dbReference>
<dbReference type="EMBL" id="JBHRYH010000046">
    <property type="protein sequence ID" value="MFC3627737.1"/>
    <property type="molecule type" value="Genomic_DNA"/>
</dbReference>
<dbReference type="SUPFAM" id="SSF75217">
    <property type="entry name" value="alpha/beta knot"/>
    <property type="match status" value="1"/>
</dbReference>
<dbReference type="Gene3D" id="3.30.1330.30">
    <property type="match status" value="1"/>
</dbReference>
<organism evidence="5 6">
    <name type="scientific">Vogesella amnigena</name>
    <dbReference type="NCBI Taxonomy" id="1507449"/>
    <lineage>
        <taxon>Bacteria</taxon>
        <taxon>Pseudomonadati</taxon>
        <taxon>Pseudomonadota</taxon>
        <taxon>Betaproteobacteria</taxon>
        <taxon>Neisseriales</taxon>
        <taxon>Chromobacteriaceae</taxon>
        <taxon>Vogesella</taxon>
    </lineage>
</organism>
<accession>A0ABV7TYL0</accession>
<comment type="caution">
    <text evidence="5">The sequence shown here is derived from an EMBL/GenBank/DDBJ whole genome shotgun (WGS) entry which is preliminary data.</text>
</comment>
<dbReference type="InterPro" id="IPR051259">
    <property type="entry name" value="rRNA_Methyltransferase"/>
</dbReference>
<name>A0ABV7TYL0_9NEIS</name>
<keyword evidence="6" id="KW-1185">Reference proteome</keyword>